<feature type="compositionally biased region" description="Basic and acidic residues" evidence="1">
    <location>
        <begin position="820"/>
        <end position="845"/>
    </location>
</feature>
<sequence>MKRRQRRPVLDINGEQSDSPRRRWQNKYQQIAVDHPEQNGLPSNPLVNLLGQYNSDSETEDTKQDSNKLDDQVNDFFKEIQLIAPEQPKPNMMDKFDGIKSTPQKLVPNTNRQQTLWQECFDESTGYPYYWHTETNEVTWEMPVEMRLLRENTQESTTRVLHAMQWANFSSNTYPQPQTNIPEGMIPKEVVARNRNRQVGSQRDQPQKLHIEQESPTKSGLKDNDLDDGKIEMITSFGNDESESDESDIESKTRERSKETVSVKMRPKPASANTHLISNKKVEDVSKNLKIGPALPPGIVPMVHGPENASLKVRRDNARQSRSESNDESEVKHSETHNVQNLVSNEDSMKASLKSEIREIDISQYLKSQAKVSQSDVLQYTEAPNKDKYVNSVHFHADIDITMELEEKTNNTSSLVKSEIKVPVTPEKEIKFSLVAGYSDDSDVEEEISPKKSTITPLFPSVEYQQDKGILTTSSENSCSNDGVTKKIETKHSETGNACIYEYKNESTEKLLKENGESQEMNVELDTGKVESLESEEAHLAKTESELPKPNKFLENLETPAKAFQRKKRIAFDVTPNKTKSLDAQNAATSKPEAISTPFPTLISTDNDRHGLGFQKELRSVDHHELIETSNEQQEKSNTSTTKSGISFVKGETINVKEEDSEKNKEIIELNKQNLKCLTETIMEKLKFLSEGSHTASAVQVMAIQLQTLLGAWEAGDLKENYLHNWLTGTSRELGRLEQAAAPSGWDCQWDRSHKRYYYRNSTSGETQWTYPEADVIGGTEEMDLCTTPPPQDQEEPAIIEQVQTDAQGAKNDLVVLASERDEKSVSMEHDKNGEVLPKSSKDLEVPPPPQISSPSPPPPPRIFAEDLKKGKKRRGSISEKTPDIKKNRVDKEITPTSDIRQSVNPPLPPSPPKPSQPPLPPYSPLVQNPPNSEPLPPGVDAPDITYPMANSALEPTVLYTAATQQTNPIYAATIGDTAVPIIDHHAAIMQGQLMHYPAYHQHLHNQAIIAAANRLSGQEAVQFVVADYTQVYTNSQIIAKPPIKTQRESLGSALDSFYSDIASIEKTNIEQEQEIPEVVAPVESVPSPSQPQVSIETPQIVIPVDSIIREKKKKKAKIGVSKKQKEMSSMVAKWQKAQQHFEDGN</sequence>
<organism evidence="3 4">
    <name type="scientific">Cephus cinctus</name>
    <name type="common">Wheat stem sawfly</name>
    <dbReference type="NCBI Taxonomy" id="211228"/>
    <lineage>
        <taxon>Eukaryota</taxon>
        <taxon>Metazoa</taxon>
        <taxon>Ecdysozoa</taxon>
        <taxon>Arthropoda</taxon>
        <taxon>Hexapoda</taxon>
        <taxon>Insecta</taxon>
        <taxon>Pterygota</taxon>
        <taxon>Neoptera</taxon>
        <taxon>Endopterygota</taxon>
        <taxon>Hymenoptera</taxon>
        <taxon>Cephoidea</taxon>
        <taxon>Cephidae</taxon>
        <taxon>Cephus</taxon>
    </lineage>
</organism>
<proteinExistence type="predicted"/>
<dbReference type="PROSITE" id="PS50020">
    <property type="entry name" value="WW_DOMAIN_2"/>
    <property type="match status" value="2"/>
</dbReference>
<feature type="compositionally biased region" description="Polar residues" evidence="1">
    <location>
        <begin position="337"/>
        <end position="346"/>
    </location>
</feature>
<feature type="region of interest" description="Disordered" evidence="1">
    <location>
        <begin position="1"/>
        <end position="24"/>
    </location>
</feature>
<name>A0AAJ7CF82_CEPCN</name>
<feature type="compositionally biased region" description="Pro residues" evidence="1">
    <location>
        <begin position="906"/>
        <end position="924"/>
    </location>
</feature>
<feature type="compositionally biased region" description="Basic and acidic residues" evidence="1">
    <location>
        <begin position="205"/>
        <end position="231"/>
    </location>
</feature>
<feature type="compositionally biased region" description="Basic and acidic residues" evidence="1">
    <location>
        <begin position="249"/>
        <end position="261"/>
    </location>
</feature>
<dbReference type="PROSITE" id="PS01159">
    <property type="entry name" value="WW_DOMAIN_1"/>
    <property type="match status" value="1"/>
</dbReference>
<keyword evidence="3" id="KW-1185">Reference proteome</keyword>
<accession>A0AAJ7CF82</accession>
<feature type="compositionally biased region" description="Basic and acidic residues" evidence="1">
    <location>
        <begin position="877"/>
        <end position="894"/>
    </location>
</feature>
<evidence type="ECO:0000259" key="2">
    <source>
        <dbReference type="PROSITE" id="PS50020"/>
    </source>
</evidence>
<dbReference type="PANTHER" id="PTHR46697">
    <property type="entry name" value="FORMIN-BINDING PROTEIN 4"/>
    <property type="match status" value="1"/>
</dbReference>
<dbReference type="Proteomes" id="UP000694920">
    <property type="component" value="Unplaced"/>
</dbReference>
<dbReference type="CDD" id="cd00201">
    <property type="entry name" value="WW"/>
    <property type="match status" value="2"/>
</dbReference>
<dbReference type="InterPro" id="IPR001202">
    <property type="entry name" value="WW_dom"/>
</dbReference>
<evidence type="ECO:0000313" key="4">
    <source>
        <dbReference type="RefSeq" id="XP_015609402.1"/>
    </source>
</evidence>
<dbReference type="PANTHER" id="PTHR46697:SF1">
    <property type="entry name" value="FORMIN-BINDING PROTEIN 4"/>
    <property type="match status" value="1"/>
</dbReference>
<feature type="domain" description="WW" evidence="2">
    <location>
        <begin position="117"/>
        <end position="145"/>
    </location>
</feature>
<dbReference type="AlphaFoldDB" id="A0AAJ7CF82"/>
<dbReference type="InterPro" id="IPR053076">
    <property type="entry name" value="WW_domain_protein"/>
</dbReference>
<dbReference type="Gene3D" id="2.20.70.10">
    <property type="match status" value="2"/>
</dbReference>
<reference evidence="4" key="1">
    <citation type="submission" date="2025-08" db="UniProtKB">
        <authorList>
            <consortium name="RefSeq"/>
        </authorList>
    </citation>
    <scope>IDENTIFICATION</scope>
</reference>
<dbReference type="SUPFAM" id="SSF51045">
    <property type="entry name" value="WW domain"/>
    <property type="match status" value="2"/>
</dbReference>
<feature type="compositionally biased region" description="Pro residues" evidence="1">
    <location>
        <begin position="846"/>
        <end position="862"/>
    </location>
</feature>
<gene>
    <name evidence="4" type="primary">LOC107274633</name>
</gene>
<feature type="domain" description="WW" evidence="2">
    <location>
        <begin position="740"/>
        <end position="774"/>
    </location>
</feature>
<feature type="region of interest" description="Disordered" evidence="1">
    <location>
        <begin position="196"/>
        <end position="277"/>
    </location>
</feature>
<dbReference type="RefSeq" id="XP_015609402.1">
    <property type="nucleotide sequence ID" value="XM_015753916.2"/>
</dbReference>
<protein>
    <submittedName>
        <fullName evidence="4">Formin-binding protein 4 isoform X1</fullName>
    </submittedName>
</protein>
<feature type="region of interest" description="Disordered" evidence="1">
    <location>
        <begin position="297"/>
        <end position="346"/>
    </location>
</feature>
<feature type="region of interest" description="Disordered" evidence="1">
    <location>
        <begin position="820"/>
        <end position="944"/>
    </location>
</feature>
<dbReference type="InterPro" id="IPR036020">
    <property type="entry name" value="WW_dom_sf"/>
</dbReference>
<dbReference type="SMART" id="SM00456">
    <property type="entry name" value="WW"/>
    <property type="match status" value="2"/>
</dbReference>
<evidence type="ECO:0000313" key="3">
    <source>
        <dbReference type="Proteomes" id="UP000694920"/>
    </source>
</evidence>
<feature type="region of interest" description="Disordered" evidence="1">
    <location>
        <begin position="582"/>
        <end position="607"/>
    </location>
</feature>
<evidence type="ECO:0000256" key="1">
    <source>
        <dbReference type="SAM" id="MobiDB-lite"/>
    </source>
</evidence>
<dbReference type="GeneID" id="107274633"/>
<dbReference type="Pfam" id="PF00397">
    <property type="entry name" value="WW"/>
    <property type="match status" value="2"/>
</dbReference>
<feature type="compositionally biased region" description="Basic and acidic residues" evidence="1">
    <location>
        <begin position="313"/>
        <end position="336"/>
    </location>
</feature>
<dbReference type="KEGG" id="ccin:107274633"/>